<dbReference type="InterPro" id="IPR036390">
    <property type="entry name" value="WH_DNA-bd_sf"/>
</dbReference>
<dbReference type="RefSeq" id="WP_167178533.1">
    <property type="nucleotide sequence ID" value="NZ_BAAAEJ010000002.1"/>
</dbReference>
<comment type="similarity">
    <text evidence="1">Belongs to the LysR transcriptional regulatory family.</text>
</comment>
<reference evidence="7" key="1">
    <citation type="journal article" date="2019" name="Int. J. Syst. Evol. Microbiol.">
        <title>The Global Catalogue of Microorganisms (GCM) 10K type strain sequencing project: providing services to taxonomists for standard genome sequencing and annotation.</title>
        <authorList>
            <consortium name="The Broad Institute Genomics Platform"/>
            <consortium name="The Broad Institute Genome Sequencing Center for Infectious Disease"/>
            <person name="Wu L."/>
            <person name="Ma J."/>
        </authorList>
    </citation>
    <scope>NUCLEOTIDE SEQUENCE [LARGE SCALE GENOMIC DNA]</scope>
    <source>
        <strain evidence="7">JCM 13476</strain>
    </source>
</reference>
<dbReference type="EMBL" id="BAAAEJ010000002">
    <property type="protein sequence ID" value="GAA0378861.1"/>
    <property type="molecule type" value="Genomic_DNA"/>
</dbReference>
<evidence type="ECO:0000313" key="6">
    <source>
        <dbReference type="EMBL" id="GAA0378861.1"/>
    </source>
</evidence>
<evidence type="ECO:0000256" key="1">
    <source>
        <dbReference type="ARBA" id="ARBA00009437"/>
    </source>
</evidence>
<evidence type="ECO:0000313" key="7">
    <source>
        <dbReference type="Proteomes" id="UP001500791"/>
    </source>
</evidence>
<dbReference type="Proteomes" id="UP001500791">
    <property type="component" value="Unassembled WGS sequence"/>
</dbReference>
<evidence type="ECO:0000259" key="5">
    <source>
        <dbReference type="PROSITE" id="PS50931"/>
    </source>
</evidence>
<name>A0ABP3HSA3_9CAUL</name>
<evidence type="ECO:0000256" key="3">
    <source>
        <dbReference type="ARBA" id="ARBA00023125"/>
    </source>
</evidence>
<keyword evidence="3" id="KW-0238">DNA-binding</keyword>
<keyword evidence="7" id="KW-1185">Reference proteome</keyword>
<protein>
    <submittedName>
        <fullName evidence="6">LysR family transcriptional regulator</fullName>
    </submittedName>
</protein>
<keyword evidence="2" id="KW-0805">Transcription regulation</keyword>
<keyword evidence="4" id="KW-0804">Transcription</keyword>
<gene>
    <name evidence="6" type="ORF">GCM10009093_02410</name>
</gene>
<evidence type="ECO:0000256" key="2">
    <source>
        <dbReference type="ARBA" id="ARBA00023015"/>
    </source>
</evidence>
<dbReference type="Pfam" id="PF03466">
    <property type="entry name" value="LysR_substrate"/>
    <property type="match status" value="1"/>
</dbReference>
<dbReference type="PANTHER" id="PTHR30537">
    <property type="entry name" value="HTH-TYPE TRANSCRIPTIONAL REGULATOR"/>
    <property type="match status" value="1"/>
</dbReference>
<dbReference type="InterPro" id="IPR005119">
    <property type="entry name" value="LysR_subst-bd"/>
</dbReference>
<dbReference type="InterPro" id="IPR058163">
    <property type="entry name" value="LysR-type_TF_proteobact-type"/>
</dbReference>
<comment type="caution">
    <text evidence="6">The sequence shown here is derived from an EMBL/GenBank/DDBJ whole genome shotgun (WGS) entry which is preliminary data.</text>
</comment>
<organism evidence="6 7">
    <name type="scientific">Brevundimonas terrae</name>
    <dbReference type="NCBI Taxonomy" id="363631"/>
    <lineage>
        <taxon>Bacteria</taxon>
        <taxon>Pseudomonadati</taxon>
        <taxon>Pseudomonadota</taxon>
        <taxon>Alphaproteobacteria</taxon>
        <taxon>Caulobacterales</taxon>
        <taxon>Caulobacteraceae</taxon>
        <taxon>Brevundimonas</taxon>
    </lineage>
</organism>
<evidence type="ECO:0000256" key="4">
    <source>
        <dbReference type="ARBA" id="ARBA00023163"/>
    </source>
</evidence>
<dbReference type="SUPFAM" id="SSF46785">
    <property type="entry name" value="Winged helix' DNA-binding domain"/>
    <property type="match status" value="1"/>
</dbReference>
<dbReference type="InterPro" id="IPR000847">
    <property type="entry name" value="LysR_HTH_N"/>
</dbReference>
<proteinExistence type="inferred from homology"/>
<dbReference type="InterPro" id="IPR036388">
    <property type="entry name" value="WH-like_DNA-bd_sf"/>
</dbReference>
<dbReference type="PANTHER" id="PTHR30537:SF10">
    <property type="entry name" value="TRANSCRIPTIONAL REGULATOR-RELATED"/>
    <property type="match status" value="1"/>
</dbReference>
<feature type="domain" description="HTH lysR-type" evidence="5">
    <location>
        <begin position="10"/>
        <end position="59"/>
    </location>
</feature>
<dbReference type="Gene3D" id="3.40.190.290">
    <property type="match status" value="1"/>
</dbReference>
<dbReference type="Pfam" id="PF00126">
    <property type="entry name" value="HTH_1"/>
    <property type="match status" value="1"/>
</dbReference>
<accession>A0ABP3HSA3</accession>
<dbReference type="SUPFAM" id="SSF53850">
    <property type="entry name" value="Periplasmic binding protein-like II"/>
    <property type="match status" value="1"/>
</dbReference>
<dbReference type="Gene3D" id="1.10.10.10">
    <property type="entry name" value="Winged helix-like DNA-binding domain superfamily/Winged helix DNA-binding domain"/>
    <property type="match status" value="1"/>
</dbReference>
<sequence length="305" mass="34166">MSRWDGIDEFTAVAEQASFSGAAKRLGLSTSAVSREIARLEDRLQTRLLHRTTRRVELTDAGREFLARCRRLIDERDEALAAIQPDDHAPRGLLRMTCSVSYGERFIAPAVNAFARQYPELRIDLDLDNRLRDMVGEGYDLAIRFGHLTDSRLMARKLASRTLILCASPDYLERRGAPRDLSEIASHDTLTGSSPQWRFTEGGREITLSPHSRWRCNSGTAVMDAALQGLGLCQLPDFYVNEALKAGHLVPVLDSHRPPDEGVWAVHPHPRHVPPRVRAMIDWLQKSLGTKNLGANRPPEPQPAI</sequence>
<dbReference type="PROSITE" id="PS50931">
    <property type="entry name" value="HTH_LYSR"/>
    <property type="match status" value="1"/>
</dbReference>